<dbReference type="AlphaFoldDB" id="A0A848DR29"/>
<keyword evidence="3" id="KW-1185">Reference proteome</keyword>
<evidence type="ECO:0000256" key="1">
    <source>
        <dbReference type="SAM" id="SignalP"/>
    </source>
</evidence>
<gene>
    <name evidence="2" type="ORF">HF519_27770</name>
</gene>
<name>A0A848DR29_9PSEU</name>
<dbReference type="InterPro" id="IPR022121">
    <property type="entry name" value="Peptidase_M73_camelysin"/>
</dbReference>
<evidence type="ECO:0008006" key="4">
    <source>
        <dbReference type="Google" id="ProtNLM"/>
    </source>
</evidence>
<feature type="chain" id="PRO_5038679614" description="Camelysin-like metallo-endopeptidase" evidence="1">
    <location>
        <begin position="27"/>
        <end position="204"/>
    </location>
</feature>
<sequence length="204" mass="20221">MNARTRTTARKLLISAGVLGAAAAVAGLGTFGTFTSTTSASETVSSGTVKIELGANGAVNELSVAATGLVPGDTVQRPVTLSNTGDQGLSGVVLTTAAAAGKSSLLDTDATNGLQLTIQSCAGVWSEVSARTYTCAEGASTVLVSRPVIGSDLALTGLKSLAAGSSDNLLVTLAFPGSADNSFQTLSSTIEFTFTGTQRAAAAR</sequence>
<evidence type="ECO:0000313" key="2">
    <source>
        <dbReference type="EMBL" id="NMH95287.1"/>
    </source>
</evidence>
<feature type="signal peptide" evidence="1">
    <location>
        <begin position="1"/>
        <end position="26"/>
    </location>
</feature>
<reference evidence="2 3" key="1">
    <citation type="submission" date="2020-04" db="EMBL/GenBank/DDBJ databases">
        <authorList>
            <person name="Klaysubun C."/>
            <person name="Duangmal K."/>
            <person name="Lipun K."/>
        </authorList>
    </citation>
    <scope>NUCLEOTIDE SEQUENCE [LARGE SCALE GENOMIC DNA]</scope>
    <source>
        <strain evidence="2 3">DSM 45300</strain>
    </source>
</reference>
<accession>A0A848DR29</accession>
<protein>
    <recommendedName>
        <fullName evidence="4">Camelysin-like metallo-endopeptidase</fullName>
    </recommendedName>
</protein>
<proteinExistence type="predicted"/>
<dbReference type="Pfam" id="PF12389">
    <property type="entry name" value="Peptidase_M73"/>
    <property type="match status" value="1"/>
</dbReference>
<dbReference type="RefSeq" id="WP_169415949.1">
    <property type="nucleotide sequence ID" value="NZ_JAAXKZ010000171.1"/>
</dbReference>
<keyword evidence="1" id="KW-0732">Signal</keyword>
<comment type="caution">
    <text evidence="2">The sequence shown here is derived from an EMBL/GenBank/DDBJ whole genome shotgun (WGS) entry which is preliminary data.</text>
</comment>
<organism evidence="2 3">
    <name type="scientific">Pseudonocardia bannensis</name>
    <dbReference type="NCBI Taxonomy" id="630973"/>
    <lineage>
        <taxon>Bacteria</taxon>
        <taxon>Bacillati</taxon>
        <taxon>Actinomycetota</taxon>
        <taxon>Actinomycetes</taxon>
        <taxon>Pseudonocardiales</taxon>
        <taxon>Pseudonocardiaceae</taxon>
        <taxon>Pseudonocardia</taxon>
    </lineage>
</organism>
<dbReference type="EMBL" id="JAAXKZ010000171">
    <property type="protein sequence ID" value="NMH95287.1"/>
    <property type="molecule type" value="Genomic_DNA"/>
</dbReference>
<dbReference type="Proteomes" id="UP000586918">
    <property type="component" value="Unassembled WGS sequence"/>
</dbReference>
<evidence type="ECO:0000313" key="3">
    <source>
        <dbReference type="Proteomes" id="UP000586918"/>
    </source>
</evidence>